<dbReference type="SUPFAM" id="SSF51735">
    <property type="entry name" value="NAD(P)-binding Rossmann-fold domains"/>
    <property type="match status" value="1"/>
</dbReference>
<dbReference type="EMBL" id="CP036278">
    <property type="protein sequence ID" value="QDU55129.1"/>
    <property type="molecule type" value="Genomic_DNA"/>
</dbReference>
<dbReference type="FunFam" id="3.40.50.720:FF:000084">
    <property type="entry name" value="Short-chain dehydrogenase reductase"/>
    <property type="match status" value="1"/>
</dbReference>
<dbReference type="GO" id="GO:0004316">
    <property type="term" value="F:3-oxoacyl-[acyl-carrier-protein] reductase (NADPH) activity"/>
    <property type="evidence" value="ECO:0007669"/>
    <property type="project" value="UniProtKB-EC"/>
</dbReference>
<protein>
    <submittedName>
        <fullName evidence="2">3-oxoacyl-[acyl-carrier-protein] reductase FabG</fullName>
        <ecNumber evidence="2">1.1.1.100</ecNumber>
    </submittedName>
</protein>
<keyword evidence="3" id="KW-1185">Reference proteome</keyword>
<dbReference type="PRINTS" id="PR00080">
    <property type="entry name" value="SDRFAMILY"/>
</dbReference>
<proteinExistence type="inferred from homology"/>
<evidence type="ECO:0000313" key="3">
    <source>
        <dbReference type="Proteomes" id="UP000315750"/>
    </source>
</evidence>
<dbReference type="InterPro" id="IPR036291">
    <property type="entry name" value="NAD(P)-bd_dom_sf"/>
</dbReference>
<dbReference type="CDD" id="cd05233">
    <property type="entry name" value="SDR_c"/>
    <property type="match status" value="1"/>
</dbReference>
<dbReference type="AlphaFoldDB" id="A0A518AK72"/>
<gene>
    <name evidence="2" type="primary">fabG_6</name>
    <name evidence="2" type="ORF">Pan181_13150</name>
</gene>
<dbReference type="Gene3D" id="3.40.50.720">
    <property type="entry name" value="NAD(P)-binding Rossmann-like Domain"/>
    <property type="match status" value="1"/>
</dbReference>
<sequence>MAELPSNVTNQRKPLMAGRSAVVTGSASGIGRAIALAFAYSGADVHLHTRANRAGLAELREQMTSLGVGGSDFVGDLADSSTCQALVAQTCGSGAVDLWVNNAGVDVLTGPAADWSFDRKLEALWQVDVRATMELSRAVGERMLACGQGNIINIGWDQAEFGMEGDSGQMFAAVKAAVMAFTRSLARSLAPTVRVNCLAPGWIATKWSGNASDYWNRRAQGEALLGRWGTPEDVAAAALFLASEQSQFITGHTLPVNGGFAGPYQGEA</sequence>
<dbReference type="PANTHER" id="PTHR42760">
    <property type="entry name" value="SHORT-CHAIN DEHYDROGENASES/REDUCTASES FAMILY MEMBER"/>
    <property type="match status" value="1"/>
</dbReference>
<dbReference type="Proteomes" id="UP000315750">
    <property type="component" value="Chromosome"/>
</dbReference>
<keyword evidence="2" id="KW-0560">Oxidoreductase</keyword>
<dbReference type="PRINTS" id="PR00081">
    <property type="entry name" value="GDHRDH"/>
</dbReference>
<comment type="similarity">
    <text evidence="1">Belongs to the short-chain dehydrogenases/reductases (SDR) family.</text>
</comment>
<accession>A0A518AK72</accession>
<evidence type="ECO:0000313" key="2">
    <source>
        <dbReference type="EMBL" id="QDU55129.1"/>
    </source>
</evidence>
<name>A0A518AK72_9BACT</name>
<dbReference type="Pfam" id="PF13561">
    <property type="entry name" value="adh_short_C2"/>
    <property type="match status" value="1"/>
</dbReference>
<evidence type="ECO:0000256" key="1">
    <source>
        <dbReference type="ARBA" id="ARBA00006484"/>
    </source>
</evidence>
<dbReference type="PANTHER" id="PTHR42760:SF40">
    <property type="entry name" value="3-OXOACYL-[ACYL-CARRIER-PROTEIN] REDUCTASE, CHLOROPLASTIC"/>
    <property type="match status" value="1"/>
</dbReference>
<dbReference type="GO" id="GO:0030497">
    <property type="term" value="P:fatty acid elongation"/>
    <property type="evidence" value="ECO:0007669"/>
    <property type="project" value="TreeGrafter"/>
</dbReference>
<dbReference type="KEGG" id="amuc:Pan181_13150"/>
<organism evidence="2 3">
    <name type="scientific">Aeoliella mucimassa</name>
    <dbReference type="NCBI Taxonomy" id="2527972"/>
    <lineage>
        <taxon>Bacteria</taxon>
        <taxon>Pseudomonadati</taxon>
        <taxon>Planctomycetota</taxon>
        <taxon>Planctomycetia</taxon>
        <taxon>Pirellulales</taxon>
        <taxon>Lacipirellulaceae</taxon>
        <taxon>Aeoliella</taxon>
    </lineage>
</organism>
<dbReference type="OrthoDB" id="248827at2"/>
<reference evidence="2 3" key="1">
    <citation type="submission" date="2019-02" db="EMBL/GenBank/DDBJ databases">
        <title>Deep-cultivation of Planctomycetes and their phenomic and genomic characterization uncovers novel biology.</title>
        <authorList>
            <person name="Wiegand S."/>
            <person name="Jogler M."/>
            <person name="Boedeker C."/>
            <person name="Pinto D."/>
            <person name="Vollmers J."/>
            <person name="Rivas-Marin E."/>
            <person name="Kohn T."/>
            <person name="Peeters S.H."/>
            <person name="Heuer A."/>
            <person name="Rast P."/>
            <person name="Oberbeckmann S."/>
            <person name="Bunk B."/>
            <person name="Jeske O."/>
            <person name="Meyerdierks A."/>
            <person name="Storesund J.E."/>
            <person name="Kallscheuer N."/>
            <person name="Luecker S."/>
            <person name="Lage O.M."/>
            <person name="Pohl T."/>
            <person name="Merkel B.J."/>
            <person name="Hornburger P."/>
            <person name="Mueller R.-W."/>
            <person name="Bruemmer F."/>
            <person name="Labrenz M."/>
            <person name="Spormann A.M."/>
            <person name="Op den Camp H."/>
            <person name="Overmann J."/>
            <person name="Amann R."/>
            <person name="Jetten M.S.M."/>
            <person name="Mascher T."/>
            <person name="Medema M.H."/>
            <person name="Devos D.P."/>
            <person name="Kaster A.-K."/>
            <person name="Ovreas L."/>
            <person name="Rohde M."/>
            <person name="Galperin M.Y."/>
            <person name="Jogler C."/>
        </authorList>
    </citation>
    <scope>NUCLEOTIDE SEQUENCE [LARGE SCALE GENOMIC DNA]</scope>
    <source>
        <strain evidence="2 3">Pan181</strain>
    </source>
</reference>
<dbReference type="EC" id="1.1.1.100" evidence="2"/>
<dbReference type="InterPro" id="IPR002347">
    <property type="entry name" value="SDR_fam"/>
</dbReference>